<dbReference type="Pfam" id="PF12277">
    <property type="entry name" value="DUF3618"/>
    <property type="match status" value="1"/>
</dbReference>
<dbReference type="EMBL" id="JADIVZ010000001">
    <property type="protein sequence ID" value="MBF4160108.1"/>
    <property type="molecule type" value="Genomic_DNA"/>
</dbReference>
<comment type="caution">
    <text evidence="1">The sequence shown here is derived from an EMBL/GenBank/DDBJ whole genome shotgun (WGS) entry which is preliminary data.</text>
</comment>
<proteinExistence type="predicted"/>
<dbReference type="AlphaFoldDB" id="A0A930USM9"/>
<protein>
    <submittedName>
        <fullName evidence="1">DUF3618 domain-containing protein</fullName>
    </submittedName>
</protein>
<evidence type="ECO:0000313" key="1">
    <source>
        <dbReference type="EMBL" id="MBF4160108.1"/>
    </source>
</evidence>
<name>A0A930USM9_9ACTN</name>
<dbReference type="RefSeq" id="WP_194501380.1">
    <property type="nucleotide sequence ID" value="NZ_JADIVZ010000001.1"/>
</dbReference>
<sequence length="82" mass="9077">MSTDPKAIEREIEQARERLAATIDQLAHRASPKTIANREAWAIKAHYVDPETGEPRTEAILKTVGIVVGTVAALVILRKFSR</sequence>
<dbReference type="Proteomes" id="UP000656804">
    <property type="component" value="Unassembled WGS sequence"/>
</dbReference>
<reference evidence="1" key="1">
    <citation type="submission" date="2020-11" db="EMBL/GenBank/DDBJ databases">
        <title>Nocardioides sp. CBS4Y-1, whole genome shotgun sequence.</title>
        <authorList>
            <person name="Tuo L."/>
        </authorList>
    </citation>
    <scope>NUCLEOTIDE SEQUENCE</scope>
    <source>
        <strain evidence="1">CBS4Y-1</strain>
    </source>
</reference>
<evidence type="ECO:0000313" key="2">
    <source>
        <dbReference type="Proteomes" id="UP000656804"/>
    </source>
</evidence>
<gene>
    <name evidence="1" type="ORF">ISG29_00270</name>
</gene>
<organism evidence="1 2">
    <name type="scientific">Nocardioides acrostichi</name>
    <dbReference type="NCBI Taxonomy" id="2784339"/>
    <lineage>
        <taxon>Bacteria</taxon>
        <taxon>Bacillati</taxon>
        <taxon>Actinomycetota</taxon>
        <taxon>Actinomycetes</taxon>
        <taxon>Propionibacteriales</taxon>
        <taxon>Nocardioidaceae</taxon>
        <taxon>Nocardioides</taxon>
    </lineage>
</organism>
<accession>A0A930USM9</accession>
<keyword evidence="2" id="KW-1185">Reference proteome</keyword>
<dbReference type="InterPro" id="IPR022062">
    <property type="entry name" value="DUF3618"/>
</dbReference>